<comment type="caution">
    <text evidence="1">The sequence shown here is derived from an EMBL/GenBank/DDBJ whole genome shotgun (WGS) entry which is preliminary data.</text>
</comment>
<dbReference type="STRING" id="320778.ABT57_14200"/>
<protein>
    <submittedName>
        <fullName evidence="1">Uncharacterized protein</fullName>
    </submittedName>
</protein>
<proteinExistence type="predicted"/>
<evidence type="ECO:0000313" key="2">
    <source>
        <dbReference type="Proteomes" id="UP000035909"/>
    </source>
</evidence>
<dbReference type="PATRIC" id="fig|320778.3.peg.3090"/>
<dbReference type="AlphaFoldDB" id="A0A0J1H8D7"/>
<dbReference type="RefSeq" id="WP_047885888.1">
    <property type="nucleotide sequence ID" value="NZ_LDOU01000015.1"/>
</dbReference>
<sequence>MTIKKIKEKVYNIDVCIGNNADAVDHLKSFISYVENNEHVNYFPLTRLMEASNCNSPIDALQVAIFFSSAEQQLLDITFCYFDYDGEEIEVDVESFREALANNTPPYSVETGLPIDDFEPRRLGFFCMLNEEML</sequence>
<organism evidence="1 2">
    <name type="scientific">Photobacterium ganghwense</name>
    <dbReference type="NCBI Taxonomy" id="320778"/>
    <lineage>
        <taxon>Bacteria</taxon>
        <taxon>Pseudomonadati</taxon>
        <taxon>Pseudomonadota</taxon>
        <taxon>Gammaproteobacteria</taxon>
        <taxon>Vibrionales</taxon>
        <taxon>Vibrionaceae</taxon>
        <taxon>Photobacterium</taxon>
    </lineage>
</organism>
<keyword evidence="2" id="KW-1185">Reference proteome</keyword>
<dbReference type="EMBL" id="LDOU01000015">
    <property type="protein sequence ID" value="KLV07995.1"/>
    <property type="molecule type" value="Genomic_DNA"/>
</dbReference>
<name>A0A0J1H8D7_9GAMM</name>
<reference evidence="1 2" key="1">
    <citation type="submission" date="2015-05" db="EMBL/GenBank/DDBJ databases">
        <title>Photobacterium galathea sp. nov.</title>
        <authorList>
            <person name="Machado H."/>
            <person name="Gram L."/>
        </authorList>
    </citation>
    <scope>NUCLEOTIDE SEQUENCE [LARGE SCALE GENOMIC DNA]</scope>
    <source>
        <strain evidence="1 2">DSM 22954</strain>
    </source>
</reference>
<evidence type="ECO:0000313" key="1">
    <source>
        <dbReference type="EMBL" id="KLV07995.1"/>
    </source>
</evidence>
<accession>A0A0J1H8D7</accession>
<dbReference type="Proteomes" id="UP000035909">
    <property type="component" value="Unassembled WGS sequence"/>
</dbReference>
<gene>
    <name evidence="1" type="ORF">ABT57_14200</name>
</gene>